<evidence type="ECO:0000256" key="7">
    <source>
        <dbReference type="SAM" id="Phobius"/>
    </source>
</evidence>
<evidence type="ECO:0000256" key="5">
    <source>
        <dbReference type="ARBA" id="ARBA00023136"/>
    </source>
</evidence>
<feature type="domain" description="Major facilitator superfamily (MFS) profile" evidence="8">
    <location>
        <begin position="250"/>
        <end position="686"/>
    </location>
</feature>
<feature type="transmembrane region" description="Helical" evidence="7">
    <location>
        <begin position="317"/>
        <end position="337"/>
    </location>
</feature>
<feature type="transmembrane region" description="Helical" evidence="7">
    <location>
        <begin position="285"/>
        <end position="305"/>
    </location>
</feature>
<feature type="transmembrane region" description="Helical" evidence="7">
    <location>
        <begin position="519"/>
        <end position="540"/>
    </location>
</feature>
<keyword evidence="3 7" id="KW-0812">Transmembrane</keyword>
<feature type="transmembrane region" description="Helical" evidence="7">
    <location>
        <begin position="587"/>
        <end position="610"/>
    </location>
</feature>
<dbReference type="InterPro" id="IPR036259">
    <property type="entry name" value="MFS_trans_sf"/>
</dbReference>
<name>A0A1D8NFN2_YARLL</name>
<keyword evidence="4 7" id="KW-1133">Transmembrane helix</keyword>
<evidence type="ECO:0000256" key="6">
    <source>
        <dbReference type="SAM" id="MobiDB-lite"/>
    </source>
</evidence>
<feature type="region of interest" description="Disordered" evidence="6">
    <location>
        <begin position="1"/>
        <end position="98"/>
    </location>
</feature>
<dbReference type="EMBL" id="CP017556">
    <property type="protein sequence ID" value="AOW04439.1"/>
    <property type="molecule type" value="Genomic_DNA"/>
</dbReference>
<keyword evidence="5 7" id="KW-0472">Membrane</keyword>
<feature type="region of interest" description="Disordered" evidence="6">
    <location>
        <begin position="115"/>
        <end position="188"/>
    </location>
</feature>
<evidence type="ECO:0000256" key="4">
    <source>
        <dbReference type="ARBA" id="ARBA00022989"/>
    </source>
</evidence>
<dbReference type="KEGG" id="yli:2910194"/>
<keyword evidence="2" id="KW-0813">Transport</keyword>
<evidence type="ECO:0000313" key="10">
    <source>
        <dbReference type="Proteomes" id="UP000182444"/>
    </source>
</evidence>
<dbReference type="AlphaFoldDB" id="A0A1D8NFN2"/>
<evidence type="ECO:0000256" key="1">
    <source>
        <dbReference type="ARBA" id="ARBA00004141"/>
    </source>
</evidence>
<dbReference type="PROSITE" id="PS50850">
    <property type="entry name" value="MFS"/>
    <property type="match status" value="1"/>
</dbReference>
<evidence type="ECO:0000259" key="8">
    <source>
        <dbReference type="PROSITE" id="PS50850"/>
    </source>
</evidence>
<comment type="subcellular location">
    <subcellularLocation>
        <location evidence="1">Membrane</location>
        <topology evidence="1">Multi-pass membrane protein</topology>
    </subcellularLocation>
</comment>
<reference evidence="9 10" key="1">
    <citation type="journal article" date="2016" name="PLoS ONE">
        <title>Sequence Assembly of Yarrowia lipolytica Strain W29/CLIB89 Shows Transposable Element Diversity.</title>
        <authorList>
            <person name="Magnan C."/>
            <person name="Yu J."/>
            <person name="Chang I."/>
            <person name="Jahn E."/>
            <person name="Kanomata Y."/>
            <person name="Wu J."/>
            <person name="Zeller M."/>
            <person name="Oakes M."/>
            <person name="Baldi P."/>
            <person name="Sandmeyer S."/>
        </authorList>
    </citation>
    <scope>NUCLEOTIDE SEQUENCE [LARGE SCALE GENOMIC DNA]</scope>
    <source>
        <strain evidence="10">CLIB89(W29)</strain>
    </source>
</reference>
<accession>A0A1D8NFN2</accession>
<dbReference type="Proteomes" id="UP000182444">
    <property type="component" value="Chromosome 1D"/>
</dbReference>
<dbReference type="GO" id="GO:0005886">
    <property type="term" value="C:plasma membrane"/>
    <property type="evidence" value="ECO:0007669"/>
    <property type="project" value="TreeGrafter"/>
</dbReference>
<feature type="compositionally biased region" description="Low complexity" evidence="6">
    <location>
        <begin position="12"/>
        <end position="25"/>
    </location>
</feature>
<dbReference type="Pfam" id="PF07690">
    <property type="entry name" value="MFS_1"/>
    <property type="match status" value="1"/>
</dbReference>
<gene>
    <name evidence="9" type="ORF">YALI1_D27808g</name>
</gene>
<protein>
    <recommendedName>
        <fullName evidence="8">Major facilitator superfamily (MFS) profile domain-containing protein</fullName>
    </recommendedName>
</protein>
<dbReference type="VEuPathDB" id="FungiDB:YALI1_D27808g"/>
<feature type="compositionally biased region" description="Low complexity" evidence="6">
    <location>
        <begin position="150"/>
        <end position="177"/>
    </location>
</feature>
<dbReference type="RefSeq" id="XP_503134.3">
    <property type="nucleotide sequence ID" value="XM_503134.3"/>
</dbReference>
<dbReference type="GeneID" id="2910194"/>
<feature type="compositionally biased region" description="Polar residues" evidence="6">
    <location>
        <begin position="60"/>
        <end position="71"/>
    </location>
</feature>
<dbReference type="PANTHER" id="PTHR23502">
    <property type="entry name" value="MAJOR FACILITATOR SUPERFAMILY"/>
    <property type="match status" value="1"/>
</dbReference>
<sequence length="686" mass="75423">MSSVSSECQGLSSISEASFSEASSSKPVYVSTACGSDDPITADDLFGEPQSVPISPSELFMSSSSNQSPNNDFEEEAPKSSTSRYALPDESPNGYQTQSTFNSFVNLFRLKKDPPTTLPLASLTSTRGHRMDTPSPTPPEVARLRAVPHSSTYSSESSLNSSTTRISSSRSSDDASTVDGKTTRATQTDQIYAGDSGIILSTSITSSQSSQEHFRERCRRSNCVTYIVQWDTENDPRYPFNWPNYKKYLVVASQALSAIGPQMCSSMYGPAVAKIEEMFGVGKDVAMLSTTVYMMGIAVGPMFCAPMTESFGRKIGVFWPFFVSLIFTFLTVSVTSFPTFMVLRFLSGALSSPPILSSGGALKDMFKPERRPYVLLLYAIIVAGGPAMGPILGSQVIKWTGDFRHLSLVAGIYQLIICTSNLIFMPETYAPVILQKIVRNFSLDAGGLRNLVTERDLGGHARGFSVKNLLRPYQIMLTPVMLPLQMYAAMMFGLMYMAISLVPNAVVKEHNWTRDRAAWINLNFIAGLICASGGIVWSIWYFNRMLKKHGGSNKEPEKRLLIMLPGSLFPPIGCFLCYFFFDKTWAISVVLLLFLGIGFFTIFQSTLNYVVDIHSEYSASAVSALTFLRSIFAGVLPFIGMAAIERVSFAKLCFILGFITTAMCAVPWFIFKWGPGLRARSAFVDV</sequence>
<feature type="transmembrane region" description="Helical" evidence="7">
    <location>
        <begin position="622"/>
        <end position="643"/>
    </location>
</feature>
<proteinExistence type="predicted"/>
<feature type="compositionally biased region" description="Polar residues" evidence="6">
    <location>
        <begin position="179"/>
        <end position="188"/>
    </location>
</feature>
<dbReference type="InterPro" id="IPR020846">
    <property type="entry name" value="MFS_dom"/>
</dbReference>
<dbReference type="SUPFAM" id="SSF103473">
    <property type="entry name" value="MFS general substrate transporter"/>
    <property type="match status" value="1"/>
</dbReference>
<evidence type="ECO:0000256" key="3">
    <source>
        <dbReference type="ARBA" id="ARBA00022692"/>
    </source>
</evidence>
<feature type="transmembrane region" description="Helical" evidence="7">
    <location>
        <begin position="649"/>
        <end position="671"/>
    </location>
</feature>
<evidence type="ECO:0000256" key="2">
    <source>
        <dbReference type="ARBA" id="ARBA00022448"/>
    </source>
</evidence>
<dbReference type="GO" id="GO:0022857">
    <property type="term" value="F:transmembrane transporter activity"/>
    <property type="evidence" value="ECO:0007669"/>
    <property type="project" value="InterPro"/>
</dbReference>
<feature type="transmembrane region" description="Helical" evidence="7">
    <location>
        <begin position="560"/>
        <end position="581"/>
    </location>
</feature>
<dbReference type="PANTHER" id="PTHR23502:SF31">
    <property type="entry name" value="POLYAMINE TRANSPORTER 1"/>
    <property type="match status" value="1"/>
</dbReference>
<feature type="transmembrane region" description="Helical" evidence="7">
    <location>
        <begin position="475"/>
        <end position="499"/>
    </location>
</feature>
<organism evidence="9 10">
    <name type="scientific">Yarrowia lipolytica</name>
    <name type="common">Candida lipolytica</name>
    <dbReference type="NCBI Taxonomy" id="4952"/>
    <lineage>
        <taxon>Eukaryota</taxon>
        <taxon>Fungi</taxon>
        <taxon>Dikarya</taxon>
        <taxon>Ascomycota</taxon>
        <taxon>Saccharomycotina</taxon>
        <taxon>Dipodascomycetes</taxon>
        <taxon>Dipodascales</taxon>
        <taxon>Dipodascales incertae sedis</taxon>
        <taxon>Yarrowia</taxon>
    </lineage>
</organism>
<dbReference type="eggNOG" id="KOG0255">
    <property type="taxonomic scope" value="Eukaryota"/>
</dbReference>
<dbReference type="InterPro" id="IPR011701">
    <property type="entry name" value="MFS"/>
</dbReference>
<feature type="transmembrane region" description="Helical" evidence="7">
    <location>
        <begin position="405"/>
        <end position="424"/>
    </location>
</feature>
<evidence type="ECO:0000313" key="9">
    <source>
        <dbReference type="EMBL" id="AOW04439.1"/>
    </source>
</evidence>
<feature type="compositionally biased region" description="Polar residues" evidence="6">
    <location>
        <begin position="1"/>
        <end position="11"/>
    </location>
</feature>
<dbReference type="VEuPathDB" id="FungiDB:YALI0_D22000g"/>
<dbReference type="Gene3D" id="1.20.1250.20">
    <property type="entry name" value="MFS general substrate transporter like domains"/>
    <property type="match status" value="1"/>
</dbReference>
<feature type="transmembrane region" description="Helical" evidence="7">
    <location>
        <begin position="374"/>
        <end position="393"/>
    </location>
</feature>